<reference evidence="3" key="1">
    <citation type="journal article" date="2019" name="Int. J. Syst. Evol. Microbiol.">
        <title>The Global Catalogue of Microorganisms (GCM) 10K type strain sequencing project: providing services to taxonomists for standard genome sequencing and annotation.</title>
        <authorList>
            <consortium name="The Broad Institute Genomics Platform"/>
            <consortium name="The Broad Institute Genome Sequencing Center for Infectious Disease"/>
            <person name="Wu L."/>
            <person name="Ma J."/>
        </authorList>
    </citation>
    <scope>NUCLEOTIDE SEQUENCE [LARGE SCALE GENOMIC DNA]</scope>
    <source>
        <strain evidence="3">KCTC 42217</strain>
    </source>
</reference>
<dbReference type="PANTHER" id="PTHR45947">
    <property type="entry name" value="SULFOQUINOVOSYL TRANSFERASE SQD2"/>
    <property type="match status" value="1"/>
</dbReference>
<dbReference type="Gene3D" id="3.40.50.2000">
    <property type="entry name" value="Glycogen Phosphorylase B"/>
    <property type="match status" value="2"/>
</dbReference>
<dbReference type="InterPro" id="IPR001296">
    <property type="entry name" value="Glyco_trans_1"/>
</dbReference>
<evidence type="ECO:0000259" key="1">
    <source>
        <dbReference type="Pfam" id="PF00534"/>
    </source>
</evidence>
<accession>A0ABW4ZHP0</accession>
<dbReference type="Proteomes" id="UP001597387">
    <property type="component" value="Unassembled WGS sequence"/>
</dbReference>
<sequence length="331" mass="37292">MDPGIPVPPPLYGGHERLVAMFIDEYTRLGHDVTLLAGPDSLAPRVKHFGINNLERSGLQKFIELTQAWSYLIQNHKHFDLIHNFGRLLYLLPILNKPVHKFMTYGRDVTNSGIKNITALPHKNLTFTGCSNYCVSTGNKWGKWETVYNAIDFSKYSFKSQVEPDAPLMFLGRIEEIKGPHTAIKVAKATGNKLWIAGNIAKQHIPYFEREIKPHIDNEQITYLGPLNDFQKDEFLGKAKALLFPIEWDEPFGMVMVEAMACGTPVIAIKRGSVDEVIDQGLTGFKATTINDIIPAIANISGIDRAKCREQASKRFDVKVIARRYLSLINK</sequence>
<dbReference type="InterPro" id="IPR050194">
    <property type="entry name" value="Glycosyltransferase_grp1"/>
</dbReference>
<proteinExistence type="predicted"/>
<evidence type="ECO:0000313" key="2">
    <source>
        <dbReference type="EMBL" id="MFD2161032.1"/>
    </source>
</evidence>
<gene>
    <name evidence="2" type="ORF">ACFSJU_01410</name>
</gene>
<organism evidence="2 3">
    <name type="scientific">Paradesertivirga mongoliensis</name>
    <dbReference type="NCBI Taxonomy" id="2100740"/>
    <lineage>
        <taxon>Bacteria</taxon>
        <taxon>Pseudomonadati</taxon>
        <taxon>Bacteroidota</taxon>
        <taxon>Sphingobacteriia</taxon>
        <taxon>Sphingobacteriales</taxon>
        <taxon>Sphingobacteriaceae</taxon>
        <taxon>Paradesertivirga</taxon>
    </lineage>
</organism>
<dbReference type="PANTHER" id="PTHR45947:SF3">
    <property type="entry name" value="SULFOQUINOVOSYL TRANSFERASE SQD2"/>
    <property type="match status" value="1"/>
</dbReference>
<dbReference type="EC" id="2.4.-.-" evidence="2"/>
<evidence type="ECO:0000313" key="3">
    <source>
        <dbReference type="Proteomes" id="UP001597387"/>
    </source>
</evidence>
<dbReference type="EMBL" id="JBHUHZ010000001">
    <property type="protein sequence ID" value="MFD2161032.1"/>
    <property type="molecule type" value="Genomic_DNA"/>
</dbReference>
<dbReference type="GO" id="GO:0016757">
    <property type="term" value="F:glycosyltransferase activity"/>
    <property type="evidence" value="ECO:0007669"/>
    <property type="project" value="UniProtKB-KW"/>
</dbReference>
<dbReference type="RefSeq" id="WP_255905383.1">
    <property type="nucleotide sequence ID" value="NZ_JAFMZO010000005.1"/>
</dbReference>
<feature type="domain" description="Glycosyl transferase family 1" evidence="1">
    <location>
        <begin position="159"/>
        <end position="286"/>
    </location>
</feature>
<name>A0ABW4ZHP0_9SPHI</name>
<dbReference type="SUPFAM" id="SSF53756">
    <property type="entry name" value="UDP-Glycosyltransferase/glycogen phosphorylase"/>
    <property type="match status" value="1"/>
</dbReference>
<keyword evidence="2" id="KW-0328">Glycosyltransferase</keyword>
<protein>
    <submittedName>
        <fullName evidence="2">Glycosyltransferase</fullName>
        <ecNumber evidence="2">2.4.-.-</ecNumber>
    </submittedName>
</protein>
<keyword evidence="2" id="KW-0808">Transferase</keyword>
<keyword evidence="3" id="KW-1185">Reference proteome</keyword>
<dbReference type="Pfam" id="PF00534">
    <property type="entry name" value="Glycos_transf_1"/>
    <property type="match status" value="1"/>
</dbReference>
<comment type="caution">
    <text evidence="2">The sequence shown here is derived from an EMBL/GenBank/DDBJ whole genome shotgun (WGS) entry which is preliminary data.</text>
</comment>